<accession>K3Z1C4</accession>
<dbReference type="AlphaFoldDB" id="K3Z1C4"/>
<name>K3Z1C4_SETIT</name>
<keyword evidence="2" id="KW-1185">Reference proteome</keyword>
<dbReference type="Gramene" id="KQL29595">
    <property type="protein sequence ID" value="KQL29595"/>
    <property type="gene ID" value="SETIT_020342mg"/>
</dbReference>
<proteinExistence type="predicted"/>
<reference evidence="2" key="1">
    <citation type="journal article" date="2012" name="Nat. Biotechnol.">
        <title>Reference genome sequence of the model plant Setaria.</title>
        <authorList>
            <person name="Bennetzen J.L."/>
            <person name="Schmutz J."/>
            <person name="Wang H."/>
            <person name="Percifield R."/>
            <person name="Hawkins J."/>
            <person name="Pontaroli A.C."/>
            <person name="Estep M."/>
            <person name="Feng L."/>
            <person name="Vaughn J.N."/>
            <person name="Grimwood J."/>
            <person name="Jenkins J."/>
            <person name="Barry K."/>
            <person name="Lindquist E."/>
            <person name="Hellsten U."/>
            <person name="Deshpande S."/>
            <person name="Wang X."/>
            <person name="Wu X."/>
            <person name="Mitros T."/>
            <person name="Triplett J."/>
            <person name="Yang X."/>
            <person name="Ye C.Y."/>
            <person name="Mauro-Herrera M."/>
            <person name="Wang L."/>
            <person name="Li P."/>
            <person name="Sharma M."/>
            <person name="Sharma R."/>
            <person name="Ronald P.C."/>
            <person name="Panaud O."/>
            <person name="Kellogg E.A."/>
            <person name="Brutnell T.P."/>
            <person name="Doust A.N."/>
            <person name="Tuskan G.A."/>
            <person name="Rokhsar D."/>
            <person name="Devos K.M."/>
        </authorList>
    </citation>
    <scope>NUCLEOTIDE SEQUENCE [LARGE SCALE GENOMIC DNA]</scope>
    <source>
        <strain evidence="2">cv. Yugu1</strain>
    </source>
</reference>
<dbReference type="EMBL" id="AGNK02000301">
    <property type="status" value="NOT_ANNOTATED_CDS"/>
    <property type="molecule type" value="Genomic_DNA"/>
</dbReference>
<protein>
    <submittedName>
        <fullName evidence="1">Uncharacterized protein</fullName>
    </submittedName>
</protein>
<reference evidence="1" key="2">
    <citation type="submission" date="2018-08" db="UniProtKB">
        <authorList>
            <consortium name="EnsemblPlants"/>
        </authorList>
    </citation>
    <scope>IDENTIFICATION</scope>
    <source>
        <strain evidence="1">Yugu1</strain>
    </source>
</reference>
<dbReference type="EnsemblPlants" id="KQL29595">
    <property type="protein sequence ID" value="KQL29595"/>
    <property type="gene ID" value="SETIT_020342mg"/>
</dbReference>
<sequence>MEDLRCAGPGHLSTLLSEIRHLLAKRFTVPGPSACRGYPSWENRMVPY</sequence>
<dbReference type="HOGENOM" id="CLU_3160890_0_0_1"/>
<dbReference type="Proteomes" id="UP000004995">
    <property type="component" value="Unassembled WGS sequence"/>
</dbReference>
<evidence type="ECO:0000313" key="1">
    <source>
        <dbReference type="EnsemblPlants" id="KQL29595"/>
    </source>
</evidence>
<dbReference type="InParanoid" id="K3Z1C4"/>
<evidence type="ECO:0000313" key="2">
    <source>
        <dbReference type="Proteomes" id="UP000004995"/>
    </source>
</evidence>
<organism evidence="1 2">
    <name type="scientific">Setaria italica</name>
    <name type="common">Foxtail millet</name>
    <name type="synonym">Panicum italicum</name>
    <dbReference type="NCBI Taxonomy" id="4555"/>
    <lineage>
        <taxon>Eukaryota</taxon>
        <taxon>Viridiplantae</taxon>
        <taxon>Streptophyta</taxon>
        <taxon>Embryophyta</taxon>
        <taxon>Tracheophyta</taxon>
        <taxon>Spermatophyta</taxon>
        <taxon>Magnoliopsida</taxon>
        <taxon>Liliopsida</taxon>
        <taxon>Poales</taxon>
        <taxon>Poaceae</taxon>
        <taxon>PACMAD clade</taxon>
        <taxon>Panicoideae</taxon>
        <taxon>Panicodae</taxon>
        <taxon>Paniceae</taxon>
        <taxon>Cenchrinae</taxon>
        <taxon>Setaria</taxon>
    </lineage>
</organism>